<evidence type="ECO:0000313" key="2">
    <source>
        <dbReference type="Proteomes" id="UP000236291"/>
    </source>
</evidence>
<accession>A0A2K3KAK9</accession>
<evidence type="ECO:0000313" key="1">
    <source>
        <dbReference type="EMBL" id="PNX63314.1"/>
    </source>
</evidence>
<gene>
    <name evidence="1" type="ORF">L195_g061565</name>
</gene>
<sequence>MVLGGYPVLGDPIFISLKDQEMREVEKKLMLARQQLTTNQKTGGQATTSMWMDMFIDK</sequence>
<name>A0A2K3KAK9_TRIPR</name>
<reference evidence="1 2" key="1">
    <citation type="journal article" date="2014" name="Am. J. Bot.">
        <title>Genome assembly and annotation for red clover (Trifolium pratense; Fabaceae).</title>
        <authorList>
            <person name="Istvanek J."/>
            <person name="Jaros M."/>
            <person name="Krenek A."/>
            <person name="Repkova J."/>
        </authorList>
    </citation>
    <scope>NUCLEOTIDE SEQUENCE [LARGE SCALE GENOMIC DNA]</scope>
    <source>
        <strain evidence="2">cv. Tatra</strain>
        <tissue evidence="1">Young leaves</tissue>
    </source>
</reference>
<dbReference type="EMBL" id="ASHM01154262">
    <property type="protein sequence ID" value="PNX63314.1"/>
    <property type="molecule type" value="Genomic_DNA"/>
</dbReference>
<comment type="caution">
    <text evidence="1">The sequence shown here is derived from an EMBL/GenBank/DDBJ whole genome shotgun (WGS) entry which is preliminary data.</text>
</comment>
<organism evidence="1 2">
    <name type="scientific">Trifolium pratense</name>
    <name type="common">Red clover</name>
    <dbReference type="NCBI Taxonomy" id="57577"/>
    <lineage>
        <taxon>Eukaryota</taxon>
        <taxon>Viridiplantae</taxon>
        <taxon>Streptophyta</taxon>
        <taxon>Embryophyta</taxon>
        <taxon>Tracheophyta</taxon>
        <taxon>Spermatophyta</taxon>
        <taxon>Magnoliopsida</taxon>
        <taxon>eudicotyledons</taxon>
        <taxon>Gunneridae</taxon>
        <taxon>Pentapetalae</taxon>
        <taxon>rosids</taxon>
        <taxon>fabids</taxon>
        <taxon>Fabales</taxon>
        <taxon>Fabaceae</taxon>
        <taxon>Papilionoideae</taxon>
        <taxon>50 kb inversion clade</taxon>
        <taxon>NPAAA clade</taxon>
        <taxon>Hologalegina</taxon>
        <taxon>IRL clade</taxon>
        <taxon>Trifolieae</taxon>
        <taxon>Trifolium</taxon>
    </lineage>
</organism>
<reference evidence="1 2" key="2">
    <citation type="journal article" date="2017" name="Front. Plant Sci.">
        <title>Gene Classification and Mining of Molecular Markers Useful in Red Clover (Trifolium pratense) Breeding.</title>
        <authorList>
            <person name="Istvanek J."/>
            <person name="Dluhosova J."/>
            <person name="Dluhos P."/>
            <person name="Patkova L."/>
            <person name="Nedelnik J."/>
            <person name="Repkova J."/>
        </authorList>
    </citation>
    <scope>NUCLEOTIDE SEQUENCE [LARGE SCALE GENOMIC DNA]</scope>
    <source>
        <strain evidence="2">cv. Tatra</strain>
        <tissue evidence="1">Young leaves</tissue>
    </source>
</reference>
<dbReference type="AlphaFoldDB" id="A0A2K3KAK9"/>
<feature type="non-terminal residue" evidence="1">
    <location>
        <position position="58"/>
    </location>
</feature>
<proteinExistence type="predicted"/>
<dbReference type="Proteomes" id="UP000236291">
    <property type="component" value="Unassembled WGS sequence"/>
</dbReference>
<protein>
    <submittedName>
        <fullName evidence="1">Uncharacterized protein</fullName>
    </submittedName>
</protein>